<dbReference type="InterPro" id="IPR011990">
    <property type="entry name" value="TPR-like_helical_dom_sf"/>
</dbReference>
<keyword evidence="1" id="KW-0677">Repeat</keyword>
<evidence type="ECO:0000313" key="5">
    <source>
        <dbReference type="Proteomes" id="UP001595805"/>
    </source>
</evidence>
<dbReference type="PROSITE" id="PS50005">
    <property type="entry name" value="TPR"/>
    <property type="match status" value="2"/>
</dbReference>
<dbReference type="InterPro" id="IPR050498">
    <property type="entry name" value="Ycf3"/>
</dbReference>
<evidence type="ECO:0000256" key="2">
    <source>
        <dbReference type="ARBA" id="ARBA00022803"/>
    </source>
</evidence>
<dbReference type="PANTHER" id="PTHR44858">
    <property type="entry name" value="TETRATRICOPEPTIDE REPEAT PROTEIN 6"/>
    <property type="match status" value="1"/>
</dbReference>
<dbReference type="Proteomes" id="UP001595805">
    <property type="component" value="Unassembled WGS sequence"/>
</dbReference>
<keyword evidence="5" id="KW-1185">Reference proteome</keyword>
<accession>A0ABV8AUB2</accession>
<dbReference type="SUPFAM" id="SSF48452">
    <property type="entry name" value="TPR-like"/>
    <property type="match status" value="1"/>
</dbReference>
<gene>
    <name evidence="4" type="ORF">ACFOSV_15265</name>
</gene>
<feature type="repeat" description="TPR" evidence="3">
    <location>
        <begin position="54"/>
        <end position="87"/>
    </location>
</feature>
<evidence type="ECO:0000256" key="1">
    <source>
        <dbReference type="ARBA" id="ARBA00022737"/>
    </source>
</evidence>
<evidence type="ECO:0000256" key="3">
    <source>
        <dbReference type="PROSITE-ProRule" id="PRU00339"/>
    </source>
</evidence>
<evidence type="ECO:0000313" key="4">
    <source>
        <dbReference type="EMBL" id="MFC3881553.1"/>
    </source>
</evidence>
<organism evidence="4 5">
    <name type="scientific">Algoriphagus namhaensis</name>
    <dbReference type="NCBI Taxonomy" id="915353"/>
    <lineage>
        <taxon>Bacteria</taxon>
        <taxon>Pseudomonadati</taxon>
        <taxon>Bacteroidota</taxon>
        <taxon>Cytophagia</taxon>
        <taxon>Cytophagales</taxon>
        <taxon>Cyclobacteriaceae</taxon>
        <taxon>Algoriphagus</taxon>
    </lineage>
</organism>
<reference evidence="5" key="1">
    <citation type="journal article" date="2019" name="Int. J. Syst. Evol. Microbiol.">
        <title>The Global Catalogue of Microorganisms (GCM) 10K type strain sequencing project: providing services to taxonomists for standard genome sequencing and annotation.</title>
        <authorList>
            <consortium name="The Broad Institute Genomics Platform"/>
            <consortium name="The Broad Institute Genome Sequencing Center for Infectious Disease"/>
            <person name="Wu L."/>
            <person name="Ma J."/>
        </authorList>
    </citation>
    <scope>NUCLEOTIDE SEQUENCE [LARGE SCALE GENOMIC DNA]</scope>
    <source>
        <strain evidence="5">CCUG 60523</strain>
    </source>
</reference>
<comment type="caution">
    <text evidence="4">The sequence shown here is derived from an EMBL/GenBank/DDBJ whole genome shotgun (WGS) entry which is preliminary data.</text>
</comment>
<dbReference type="InterPro" id="IPR019734">
    <property type="entry name" value="TPR_rpt"/>
</dbReference>
<protein>
    <submittedName>
        <fullName evidence="4">Tetratricopeptide repeat protein</fullName>
    </submittedName>
</protein>
<dbReference type="PROSITE" id="PS51257">
    <property type="entry name" value="PROKAR_LIPOPROTEIN"/>
    <property type="match status" value="1"/>
</dbReference>
<dbReference type="EMBL" id="JBHRZS010000007">
    <property type="protein sequence ID" value="MFC3881553.1"/>
    <property type="molecule type" value="Genomic_DNA"/>
</dbReference>
<feature type="repeat" description="TPR" evidence="3">
    <location>
        <begin position="88"/>
        <end position="121"/>
    </location>
</feature>
<dbReference type="SMART" id="SM00028">
    <property type="entry name" value="TPR"/>
    <property type="match status" value="5"/>
</dbReference>
<dbReference type="RefSeq" id="WP_377906899.1">
    <property type="nucleotide sequence ID" value="NZ_JBHRZS010000007.1"/>
</dbReference>
<dbReference type="Pfam" id="PF13432">
    <property type="entry name" value="TPR_16"/>
    <property type="match status" value="2"/>
</dbReference>
<name>A0ABV8AUB2_9BACT</name>
<dbReference type="PANTHER" id="PTHR44858:SF1">
    <property type="entry name" value="UDP-N-ACETYLGLUCOSAMINE--PEPTIDE N-ACETYLGLUCOSAMINYLTRANSFERASE SPINDLY-RELATED"/>
    <property type="match status" value="1"/>
</dbReference>
<sequence>MKRLRHSLAILLLLLVLISCRADLIDIEQDFKNGDYAETIDQLGAYLFFHITDVKALHMRARSYEELGQFTEAKADYERIIDLSPEYGLAYAGLGKIAFEAKDYKNAELYFLRAATFEENNFEILYMIGRAQLMNEKYRTAEEFLRMAKDLNPEFGKVHFYIGMTLAFQGDALGAAAAFNSYVRYEPDHLTGRYNRGFALMRAGYLDWALEDFDAVLKASPDHWDAMAKKGHCLQQMGEPEGCTLLTRAATNGSVYAQAVEGICS</sequence>
<keyword evidence="2 3" id="KW-0802">TPR repeat</keyword>
<dbReference type="Gene3D" id="1.25.40.10">
    <property type="entry name" value="Tetratricopeptide repeat domain"/>
    <property type="match status" value="2"/>
</dbReference>
<proteinExistence type="predicted"/>